<evidence type="ECO:0000256" key="3">
    <source>
        <dbReference type="ARBA" id="ARBA00022729"/>
    </source>
</evidence>
<evidence type="ECO:0000313" key="9">
    <source>
        <dbReference type="EMBL" id="MBL1410734.1"/>
    </source>
</evidence>
<comment type="subcellular location">
    <subcellularLocation>
        <location evidence="1">Cell outer membrane</location>
    </subcellularLocation>
</comment>
<evidence type="ECO:0000259" key="7">
    <source>
        <dbReference type="Pfam" id="PF07980"/>
    </source>
</evidence>
<evidence type="ECO:0000256" key="6">
    <source>
        <dbReference type="SAM" id="SignalP"/>
    </source>
</evidence>
<keyword evidence="5" id="KW-0998">Cell outer membrane</keyword>
<keyword evidence="4" id="KW-0472">Membrane</keyword>
<dbReference type="InterPro" id="IPR011990">
    <property type="entry name" value="TPR-like_helical_dom_sf"/>
</dbReference>
<comment type="similarity">
    <text evidence="2">Belongs to the SusD family.</text>
</comment>
<dbReference type="Gene3D" id="2.20.20.130">
    <property type="match status" value="1"/>
</dbReference>
<keyword evidence="3 6" id="KW-0732">Signal</keyword>
<accession>A0ABS1R7Q3</accession>
<dbReference type="PROSITE" id="PS51257">
    <property type="entry name" value="PROKAR_LIPOPROTEIN"/>
    <property type="match status" value="1"/>
</dbReference>
<evidence type="ECO:0000313" key="10">
    <source>
        <dbReference type="Proteomes" id="UP000625283"/>
    </source>
</evidence>
<keyword evidence="10" id="KW-1185">Reference proteome</keyword>
<dbReference type="Gene3D" id="1.25.40.390">
    <property type="match status" value="1"/>
</dbReference>
<gene>
    <name evidence="9" type="ORF">JKG61_18385</name>
</gene>
<dbReference type="RefSeq" id="WP_202104424.1">
    <property type="nucleotide sequence ID" value="NZ_JAERTY010000010.1"/>
</dbReference>
<dbReference type="Pfam" id="PF07980">
    <property type="entry name" value="SusD_RagB"/>
    <property type="match status" value="1"/>
</dbReference>
<evidence type="ECO:0000256" key="1">
    <source>
        <dbReference type="ARBA" id="ARBA00004442"/>
    </source>
</evidence>
<sequence>MKILKNIILISLFLTVSSCQKWLTVEPEDRSTEDQLFSSVNGFYIALNGIYTDFTNPYSYGAAWTMTTLEILAQRYNVNQEHTSYTLANYGFQEETAKRTMESIWNKAYFQIASANNILEQIEKRREIFTSPVDYALIKGEALALRAMIHFDLVRLFGPMPAQGGDNAAIPYYIENNRKTAPILSLNQVLSKAITDLENAIELLKEDPIISKGPLYSDSQLGGDYQRRYRTLRLNYFATLGLLARVQLYAGNKPSAFQHAATVITQASTWFPFIKTENIMGSSKNPDRIFSTEILFSLQAPQRQQTYLAYFAPDLDGKNILAPLSSRLDQSFENNQNDFRYTPLWASGEASGKNYRVFSKYNNIEDSRLNYNNRIPLIRLSEMYYIAAESAENPNEGLTFLNTIRNARGLVSLSELAPEQWKSEIEKEYIKEFYGEGQLFFFFKRIGKATIPDGKSVNNINMTPSKYIVPLPESETRHRN</sequence>
<dbReference type="Pfam" id="PF14322">
    <property type="entry name" value="SusD-like_3"/>
    <property type="match status" value="1"/>
</dbReference>
<dbReference type="SUPFAM" id="SSF48452">
    <property type="entry name" value="TPR-like"/>
    <property type="match status" value="1"/>
</dbReference>
<dbReference type="Proteomes" id="UP000625283">
    <property type="component" value="Unassembled WGS sequence"/>
</dbReference>
<feature type="signal peptide" evidence="6">
    <location>
        <begin position="1"/>
        <end position="21"/>
    </location>
</feature>
<evidence type="ECO:0000259" key="8">
    <source>
        <dbReference type="Pfam" id="PF14322"/>
    </source>
</evidence>
<feature type="chain" id="PRO_5045127900" evidence="6">
    <location>
        <begin position="22"/>
        <end position="480"/>
    </location>
</feature>
<dbReference type="Gene3D" id="1.25.40.900">
    <property type="match status" value="1"/>
</dbReference>
<comment type="caution">
    <text evidence="9">The sequence shown here is derived from an EMBL/GenBank/DDBJ whole genome shotgun (WGS) entry which is preliminary data.</text>
</comment>
<feature type="domain" description="SusD-like N-terminal" evidence="8">
    <location>
        <begin position="46"/>
        <end position="207"/>
    </location>
</feature>
<dbReference type="InterPro" id="IPR012944">
    <property type="entry name" value="SusD_RagB_dom"/>
</dbReference>
<proteinExistence type="inferred from homology"/>
<protein>
    <submittedName>
        <fullName evidence="9">RagB/SusD family nutrient uptake outer membrane protein</fullName>
    </submittedName>
</protein>
<reference evidence="9 10" key="1">
    <citation type="submission" date="2021-01" db="EMBL/GenBank/DDBJ databases">
        <title>C459-1 draft genome sequence.</title>
        <authorList>
            <person name="Zhang X.-F."/>
        </authorList>
    </citation>
    <scope>NUCLEOTIDE SEQUENCE [LARGE SCALE GENOMIC DNA]</scope>
    <source>
        <strain evidence="10">C459-1</strain>
    </source>
</reference>
<evidence type="ECO:0000256" key="5">
    <source>
        <dbReference type="ARBA" id="ARBA00023237"/>
    </source>
</evidence>
<name>A0ABS1R7Q3_9SPHI</name>
<evidence type="ECO:0000256" key="2">
    <source>
        <dbReference type="ARBA" id="ARBA00006275"/>
    </source>
</evidence>
<dbReference type="InterPro" id="IPR033985">
    <property type="entry name" value="SusD-like_N"/>
</dbReference>
<dbReference type="EMBL" id="JAERTY010000010">
    <property type="protein sequence ID" value="MBL1410734.1"/>
    <property type="molecule type" value="Genomic_DNA"/>
</dbReference>
<feature type="domain" description="RagB/SusD" evidence="7">
    <location>
        <begin position="302"/>
        <end position="459"/>
    </location>
</feature>
<evidence type="ECO:0000256" key="4">
    <source>
        <dbReference type="ARBA" id="ARBA00023136"/>
    </source>
</evidence>
<organism evidence="9 10">
    <name type="scientific">Sphingobacterium faecale</name>
    <dbReference type="NCBI Taxonomy" id="2803775"/>
    <lineage>
        <taxon>Bacteria</taxon>
        <taxon>Pseudomonadati</taxon>
        <taxon>Bacteroidota</taxon>
        <taxon>Sphingobacteriia</taxon>
        <taxon>Sphingobacteriales</taxon>
        <taxon>Sphingobacteriaceae</taxon>
        <taxon>Sphingobacterium</taxon>
    </lineage>
</organism>